<evidence type="ECO:0000256" key="4">
    <source>
        <dbReference type="ARBA" id="ARBA00022531"/>
    </source>
</evidence>
<gene>
    <name evidence="11" type="ORF">G7087_11925</name>
</gene>
<keyword evidence="9" id="KW-0674">Reaction center</keyword>
<sequence length="366" mass="39149">MALAARFTTLTVAVTAAVLLAGCERPPVESVQRGYRGTGMQHIVNPRTLAEQIPTQQAPVATPVADDSGPRANQVFQNVKVLGHLSVAEFTRQMAAITEWVSPTEGCNYCHTENLADDSKYQKVVSRRMLEMTQKINAQWTQHVAATGVTCYTCHRGQPVPKEIWFTAAPQNKRSDFIGNLDGQNQAAKVVGLTSLPYDPFTTFLKEDTNVRIYATTALPAGTSTADIKQAEKSYGLMMHFSGALGVNCTYCHNTNGFGSWENAAPQRATAWYGIRMARDLNNNFMQGLTSAFPAHRLGPTGDVAKINCATCHQGAYKPLYGAQMAKDYPGLKPAPAAPAASAVEAAPVDAAASAAPVATVATAAK</sequence>
<dbReference type="CDD" id="cd09224">
    <property type="entry name" value="CytoC_RC"/>
    <property type="match status" value="1"/>
</dbReference>
<evidence type="ECO:0000256" key="2">
    <source>
        <dbReference type="ARBA" id="ARBA00015978"/>
    </source>
</evidence>
<evidence type="ECO:0000256" key="8">
    <source>
        <dbReference type="ARBA" id="ARBA00023004"/>
    </source>
</evidence>
<keyword evidence="7 9" id="KW-0249">Electron transport</keyword>
<evidence type="ECO:0000256" key="3">
    <source>
        <dbReference type="ARBA" id="ARBA00022448"/>
    </source>
</evidence>
<feature type="chain" id="PRO_5045499920" description="Photosynthetic reaction center cytochrome c subunit" evidence="10">
    <location>
        <begin position="17"/>
        <end position="366"/>
    </location>
</feature>
<evidence type="ECO:0000256" key="6">
    <source>
        <dbReference type="ARBA" id="ARBA00022723"/>
    </source>
</evidence>
<organism evidence="11 12">
    <name type="scientific">Rubrivivax benzoatilyticus</name>
    <dbReference type="NCBI Taxonomy" id="316997"/>
    <lineage>
        <taxon>Bacteria</taxon>
        <taxon>Pseudomonadati</taxon>
        <taxon>Pseudomonadota</taxon>
        <taxon>Betaproteobacteria</taxon>
        <taxon>Burkholderiales</taxon>
        <taxon>Sphaerotilaceae</taxon>
        <taxon>Rubrivivax</taxon>
    </lineage>
</organism>
<keyword evidence="4 9" id="KW-0602">Photosynthesis</keyword>
<evidence type="ECO:0000256" key="1">
    <source>
        <dbReference type="ARBA" id="ARBA00003196"/>
    </source>
</evidence>
<reference evidence="11 12" key="1">
    <citation type="submission" date="2020-03" db="EMBL/GenBank/DDBJ databases">
        <title>Rubrivivax benzoatilyticus JA2 (sequenced after 10 years sub-culturing).</title>
        <authorList>
            <person name="Gupta D."/>
            <person name="Chintalapati S."/>
            <person name="Chintalapati V.R."/>
        </authorList>
    </citation>
    <scope>NUCLEOTIDE SEQUENCE [LARGE SCALE GENOMIC DNA]</scope>
    <source>
        <strain evidence="11 12">JA2-Mal</strain>
    </source>
</reference>
<dbReference type="PROSITE" id="PS51257">
    <property type="entry name" value="PROKAR_LIPOPROTEIN"/>
    <property type="match status" value="1"/>
</dbReference>
<evidence type="ECO:0000313" key="12">
    <source>
        <dbReference type="Proteomes" id="UP000802098"/>
    </source>
</evidence>
<dbReference type="NCBIfam" id="NF040706">
    <property type="entry name" value="photo_cyt_PufC"/>
    <property type="match status" value="1"/>
</dbReference>
<dbReference type="Pfam" id="PF02276">
    <property type="entry name" value="CytoC_RC"/>
    <property type="match status" value="1"/>
</dbReference>
<accession>A0ABX0HZR2</accession>
<keyword evidence="12" id="KW-1185">Reference proteome</keyword>
<dbReference type="SUPFAM" id="SSF48695">
    <property type="entry name" value="Multiheme cytochromes"/>
    <property type="match status" value="1"/>
</dbReference>
<keyword evidence="6 9" id="KW-0479">Metal-binding</keyword>
<keyword evidence="10" id="KW-0732">Signal</keyword>
<keyword evidence="3 9" id="KW-0813">Transport</keyword>
<dbReference type="Gene3D" id="1.10.468.10">
    <property type="entry name" value="Photosynthetic Reaction Center, subunit C, domain 2"/>
    <property type="match status" value="2"/>
</dbReference>
<dbReference type="Proteomes" id="UP000802098">
    <property type="component" value="Unassembled WGS sequence"/>
</dbReference>
<dbReference type="EMBL" id="JAAOCD010000005">
    <property type="protein sequence ID" value="NHK99086.1"/>
    <property type="molecule type" value="Genomic_DNA"/>
</dbReference>
<evidence type="ECO:0000313" key="11">
    <source>
        <dbReference type="EMBL" id="NHK99086.1"/>
    </source>
</evidence>
<evidence type="ECO:0000256" key="5">
    <source>
        <dbReference type="ARBA" id="ARBA00022617"/>
    </source>
</evidence>
<comment type="PTM">
    <text evidence="9">Binds 4 heme groups per subunit.</text>
</comment>
<dbReference type="InterPro" id="IPR003158">
    <property type="entry name" value="Photosyn_RC_cyt_c-su"/>
</dbReference>
<keyword evidence="5 9" id="KW-0349">Heme</keyword>
<dbReference type="InterPro" id="IPR023119">
    <property type="entry name" value="Multihaem_cyt_PRC_cyt_su-like"/>
</dbReference>
<comment type="caution">
    <text evidence="11">The sequence shown here is derived from an EMBL/GenBank/DDBJ whole genome shotgun (WGS) entry which is preliminary data.</text>
</comment>
<dbReference type="PIRSF" id="PIRSF000017">
    <property type="entry name" value="RC_cytochrome"/>
    <property type="match status" value="1"/>
</dbReference>
<feature type="signal peptide" evidence="10">
    <location>
        <begin position="1"/>
        <end position="16"/>
    </location>
</feature>
<protein>
    <recommendedName>
        <fullName evidence="2 9">Photosynthetic reaction center cytochrome c subunit</fullName>
    </recommendedName>
</protein>
<comment type="function">
    <text evidence="1 9">The reaction center of purple bacteria contains a tightly bound cytochrome molecule which re-reduces the photo oxidized primary electron donor.</text>
</comment>
<proteinExistence type="predicted"/>
<name>A0ABX0HZR2_9BURK</name>
<evidence type="ECO:0000256" key="10">
    <source>
        <dbReference type="SAM" id="SignalP"/>
    </source>
</evidence>
<keyword evidence="8 9" id="KW-0408">Iron</keyword>
<dbReference type="InterPro" id="IPR036280">
    <property type="entry name" value="Multihaem_cyt_sf"/>
</dbReference>
<evidence type="ECO:0000256" key="9">
    <source>
        <dbReference type="PIRNR" id="PIRNR000017"/>
    </source>
</evidence>
<evidence type="ECO:0000256" key="7">
    <source>
        <dbReference type="ARBA" id="ARBA00022982"/>
    </source>
</evidence>